<dbReference type="AlphaFoldDB" id="A0A2C9D7E5"/>
<dbReference type="PANTHER" id="PTHR33490">
    <property type="entry name" value="BLR5614 PROTEIN-RELATED"/>
    <property type="match status" value="1"/>
</dbReference>
<organism evidence="2 3">
    <name type="scientific">Hartmannibacter diazotrophicus</name>
    <dbReference type="NCBI Taxonomy" id="1482074"/>
    <lineage>
        <taxon>Bacteria</taxon>
        <taxon>Pseudomonadati</taxon>
        <taxon>Pseudomonadota</taxon>
        <taxon>Alphaproteobacteria</taxon>
        <taxon>Hyphomicrobiales</taxon>
        <taxon>Pleomorphomonadaceae</taxon>
        <taxon>Hartmannibacter</taxon>
    </lineage>
</organism>
<name>A0A2C9D7E5_9HYPH</name>
<dbReference type="SMART" id="SM00460">
    <property type="entry name" value="TGc"/>
    <property type="match status" value="1"/>
</dbReference>
<gene>
    <name evidence="2" type="ORF">HDIA_2558</name>
</gene>
<dbReference type="EMBL" id="LT960614">
    <property type="protein sequence ID" value="SON56099.1"/>
    <property type="molecule type" value="Genomic_DNA"/>
</dbReference>
<evidence type="ECO:0000313" key="3">
    <source>
        <dbReference type="Proteomes" id="UP000223606"/>
    </source>
</evidence>
<keyword evidence="3" id="KW-1185">Reference proteome</keyword>
<accession>A0A2C9D7E5</accession>
<evidence type="ECO:0000313" key="2">
    <source>
        <dbReference type="EMBL" id="SON56099.1"/>
    </source>
</evidence>
<dbReference type="SUPFAM" id="SSF54001">
    <property type="entry name" value="Cysteine proteinases"/>
    <property type="match status" value="1"/>
</dbReference>
<dbReference type="KEGG" id="hdi:HDIA_2558"/>
<protein>
    <recommendedName>
        <fullName evidence="1">Transglutaminase-like domain-containing protein</fullName>
    </recommendedName>
</protein>
<dbReference type="Proteomes" id="UP000223606">
    <property type="component" value="Chromosome 1"/>
</dbReference>
<dbReference type="OrthoDB" id="9804023at2"/>
<reference evidence="3" key="1">
    <citation type="submission" date="2017-09" db="EMBL/GenBank/DDBJ databases">
        <title>Genome sequence of Nannocystis excedens DSM 71.</title>
        <authorList>
            <person name="Blom J."/>
        </authorList>
    </citation>
    <scope>NUCLEOTIDE SEQUENCE [LARGE SCALE GENOMIC DNA]</scope>
    <source>
        <strain evidence="3">type strain: E19</strain>
    </source>
</reference>
<dbReference type="Pfam" id="PF08379">
    <property type="entry name" value="Bact_transglu_N"/>
    <property type="match status" value="1"/>
</dbReference>
<dbReference type="Gene3D" id="3.10.620.30">
    <property type="match status" value="1"/>
</dbReference>
<feature type="domain" description="Transglutaminase-like" evidence="1">
    <location>
        <begin position="163"/>
        <end position="226"/>
    </location>
</feature>
<evidence type="ECO:0000259" key="1">
    <source>
        <dbReference type="SMART" id="SM00460"/>
    </source>
</evidence>
<dbReference type="InterPro" id="IPR038765">
    <property type="entry name" value="Papain-like_cys_pep_sf"/>
</dbReference>
<dbReference type="Pfam" id="PF01841">
    <property type="entry name" value="Transglut_core"/>
    <property type="match status" value="1"/>
</dbReference>
<dbReference type="RefSeq" id="WP_099556524.1">
    <property type="nucleotide sequence ID" value="NZ_LT960614.1"/>
</dbReference>
<dbReference type="InterPro" id="IPR013589">
    <property type="entry name" value="Bac_transglu_N"/>
</dbReference>
<sequence length="271" mass="29563">MSMRFSVTHEITTTFTKPASYVLQKLRLSPRTHGGQYVRDWRITVDHDCTIEKFTDSFVNHSHIFTLDGPVESVTVIASGDLDVDDTNGVVERSPRKLPLGLYLRTTPLTDADEAITELAETATKEAETPLERAHALMGLLAGKLEDADEMANPADVAPAAKVLADGKASSTDAAHVFVTASRLMDLPSRLVSGYMYDEEHPGRGSRSWAECYIEDLGWVGFDPLLDRCPTDAYMRVACGLDWLGACPLRGSSTGLGDSHAASHVTIARLR</sequence>
<proteinExistence type="predicted"/>
<dbReference type="InterPro" id="IPR002931">
    <property type="entry name" value="Transglutaminase-like"/>
</dbReference>
<dbReference type="PANTHER" id="PTHR33490:SF6">
    <property type="entry name" value="SLL1049 PROTEIN"/>
    <property type="match status" value="1"/>
</dbReference>